<proteinExistence type="predicted"/>
<dbReference type="RefSeq" id="WP_022789589.1">
    <property type="nucleotide sequence ID" value="NZ_UHFX01000003.1"/>
</dbReference>
<accession>A0A380LQ82</accession>
<evidence type="ECO:0008006" key="3">
    <source>
        <dbReference type="Google" id="ProtNLM"/>
    </source>
</evidence>
<dbReference type="OrthoDB" id="1938220at2"/>
<dbReference type="GeneID" id="77462851"/>
<reference evidence="1 2" key="1">
    <citation type="submission" date="2018-06" db="EMBL/GenBank/DDBJ databases">
        <authorList>
            <consortium name="Pathogen Informatics"/>
            <person name="Doyle S."/>
        </authorList>
    </citation>
    <scope>NUCLEOTIDE SEQUENCE [LARGE SCALE GENOMIC DNA]</scope>
    <source>
        <strain evidence="1 2">NCTC11087</strain>
    </source>
</reference>
<organism evidence="1 2">
    <name type="scientific">Faecalicoccus pleomorphus</name>
    <dbReference type="NCBI Taxonomy" id="1323"/>
    <lineage>
        <taxon>Bacteria</taxon>
        <taxon>Bacillati</taxon>
        <taxon>Bacillota</taxon>
        <taxon>Erysipelotrichia</taxon>
        <taxon>Erysipelotrichales</taxon>
        <taxon>Erysipelotrichaceae</taxon>
        <taxon>Faecalicoccus</taxon>
    </lineage>
</organism>
<dbReference type="AlphaFoldDB" id="A0A380LQ82"/>
<gene>
    <name evidence="1" type="ORF">NCTC11087_01915</name>
</gene>
<dbReference type="Proteomes" id="UP000255523">
    <property type="component" value="Unassembled WGS sequence"/>
</dbReference>
<dbReference type="Gene3D" id="2.170.130.30">
    <property type="match status" value="1"/>
</dbReference>
<sequence length="139" mass="15549">MKKKLGWALAAVVVIVCVVIGSQYLAPKAHEGEKEIEIQVFDATKDKEVLQKTFYTDAKTLTEFLEETEELDVNIEQGEYGSLLNEICGLKQDMDQGPWLVFESENNTVCKEAGMCPAMDEVVIEDGDAFTFKLISSFE</sequence>
<evidence type="ECO:0000313" key="1">
    <source>
        <dbReference type="EMBL" id="SUO04982.1"/>
    </source>
</evidence>
<name>A0A380LQ82_9FIRM</name>
<keyword evidence="2" id="KW-1185">Reference proteome</keyword>
<protein>
    <recommendedName>
        <fullName evidence="3">DUF4430 domain-containing protein</fullName>
    </recommendedName>
</protein>
<evidence type="ECO:0000313" key="2">
    <source>
        <dbReference type="Proteomes" id="UP000255523"/>
    </source>
</evidence>
<dbReference type="EMBL" id="UHFX01000003">
    <property type="protein sequence ID" value="SUO04982.1"/>
    <property type="molecule type" value="Genomic_DNA"/>
</dbReference>